<name>A0ACB7PFD2_9PEZI</name>
<reference evidence="1 2" key="1">
    <citation type="journal article" date="2021" name="Nat. Commun.">
        <title>Genetic determinants of endophytism in the Arabidopsis root mycobiome.</title>
        <authorList>
            <person name="Mesny F."/>
            <person name="Miyauchi S."/>
            <person name="Thiergart T."/>
            <person name="Pickel B."/>
            <person name="Atanasova L."/>
            <person name="Karlsson M."/>
            <person name="Huettel B."/>
            <person name="Barry K.W."/>
            <person name="Haridas S."/>
            <person name="Chen C."/>
            <person name="Bauer D."/>
            <person name="Andreopoulos W."/>
            <person name="Pangilinan J."/>
            <person name="LaButti K."/>
            <person name="Riley R."/>
            <person name="Lipzen A."/>
            <person name="Clum A."/>
            <person name="Drula E."/>
            <person name="Henrissat B."/>
            <person name="Kohler A."/>
            <person name="Grigoriev I.V."/>
            <person name="Martin F.M."/>
            <person name="Hacquard S."/>
        </authorList>
    </citation>
    <scope>NUCLEOTIDE SEQUENCE [LARGE SCALE GENOMIC DNA]</scope>
    <source>
        <strain evidence="1 2">MPI-SDFR-AT-0079</strain>
    </source>
</reference>
<evidence type="ECO:0000313" key="1">
    <source>
        <dbReference type="EMBL" id="KAH6640655.1"/>
    </source>
</evidence>
<comment type="caution">
    <text evidence="1">The sequence shown here is derived from an EMBL/GenBank/DDBJ whole genome shotgun (WGS) entry which is preliminary data.</text>
</comment>
<organism evidence="1 2">
    <name type="scientific">Chaetomium tenue</name>
    <dbReference type="NCBI Taxonomy" id="1854479"/>
    <lineage>
        <taxon>Eukaryota</taxon>
        <taxon>Fungi</taxon>
        <taxon>Dikarya</taxon>
        <taxon>Ascomycota</taxon>
        <taxon>Pezizomycotina</taxon>
        <taxon>Sordariomycetes</taxon>
        <taxon>Sordariomycetidae</taxon>
        <taxon>Sordariales</taxon>
        <taxon>Chaetomiaceae</taxon>
        <taxon>Chaetomium</taxon>
    </lineage>
</organism>
<protein>
    <submittedName>
        <fullName evidence="1">Uncharacterized protein</fullName>
    </submittedName>
</protein>
<dbReference type="EMBL" id="JAGIZQ010000002">
    <property type="protein sequence ID" value="KAH6640655.1"/>
    <property type="molecule type" value="Genomic_DNA"/>
</dbReference>
<accession>A0ACB7PFD2</accession>
<proteinExistence type="predicted"/>
<dbReference type="Proteomes" id="UP000724584">
    <property type="component" value="Unassembled WGS sequence"/>
</dbReference>
<evidence type="ECO:0000313" key="2">
    <source>
        <dbReference type="Proteomes" id="UP000724584"/>
    </source>
</evidence>
<gene>
    <name evidence="1" type="ORF">F5144DRAFT_561206</name>
</gene>
<sequence>MADQGGSQHGIARTSRVRTDEQRQRDLDRIAKYRELEDQVRALTAKGDYSSTVFQLTSKLLRLNPEYYTIWNARRRCLISGSFSRPSAGSSCSRESSTTSPTATTAPSSTNYSSSSSAATQPAPSSPTAPKAGRSGTTAEASTTTPDAPETDESAATAAATEAAAAAETQDLSVLKTELAFTIPLLLESPKCYWIWSYRLWLLQQAIARLRPAVARGVWEEELLLASKMLGKDRRNFHAWGYRRHVVAQLESAALGGRSLVEPEFAYTDKMIRTDLSNFSAWHSRSRLIPRLLDERGADAKARRAFLDNELQQIREAINVGPEDQSLWYYHQFLVLNLVAPDKHPAMTPDFTREDRVAYLTREIDEIKELVEDYDDVKLIYEALFEYTVYYSQLEERQPTPSERADLVTWLGKLRELDPMRNGRWADLEREYNLNE</sequence>
<keyword evidence="2" id="KW-1185">Reference proteome</keyword>